<organism evidence="1 2">
    <name type="scientific">Hyalomma asiaticum</name>
    <name type="common">Tick</name>
    <dbReference type="NCBI Taxonomy" id="266040"/>
    <lineage>
        <taxon>Eukaryota</taxon>
        <taxon>Metazoa</taxon>
        <taxon>Ecdysozoa</taxon>
        <taxon>Arthropoda</taxon>
        <taxon>Chelicerata</taxon>
        <taxon>Arachnida</taxon>
        <taxon>Acari</taxon>
        <taxon>Parasitiformes</taxon>
        <taxon>Ixodida</taxon>
        <taxon>Ixodoidea</taxon>
        <taxon>Ixodidae</taxon>
        <taxon>Hyalomminae</taxon>
        <taxon>Hyalomma</taxon>
    </lineage>
</organism>
<reference evidence="1" key="1">
    <citation type="submission" date="2020-05" db="EMBL/GenBank/DDBJ databases">
        <title>Large-scale comparative analyses of tick genomes elucidate their genetic diversity and vector capacities.</title>
        <authorList>
            <person name="Jia N."/>
            <person name="Wang J."/>
            <person name="Shi W."/>
            <person name="Du L."/>
            <person name="Sun Y."/>
            <person name="Zhan W."/>
            <person name="Jiang J."/>
            <person name="Wang Q."/>
            <person name="Zhang B."/>
            <person name="Ji P."/>
            <person name="Sakyi L.B."/>
            <person name="Cui X."/>
            <person name="Yuan T."/>
            <person name="Jiang B."/>
            <person name="Yang W."/>
            <person name="Lam T.T.-Y."/>
            <person name="Chang Q."/>
            <person name="Ding S."/>
            <person name="Wang X."/>
            <person name="Zhu J."/>
            <person name="Ruan X."/>
            <person name="Zhao L."/>
            <person name="Wei J."/>
            <person name="Que T."/>
            <person name="Du C."/>
            <person name="Cheng J."/>
            <person name="Dai P."/>
            <person name="Han X."/>
            <person name="Huang E."/>
            <person name="Gao Y."/>
            <person name="Liu J."/>
            <person name="Shao H."/>
            <person name="Ye R."/>
            <person name="Li L."/>
            <person name="Wei W."/>
            <person name="Wang X."/>
            <person name="Wang C."/>
            <person name="Yang T."/>
            <person name="Huo Q."/>
            <person name="Li W."/>
            <person name="Guo W."/>
            <person name="Chen H."/>
            <person name="Zhou L."/>
            <person name="Ni X."/>
            <person name="Tian J."/>
            <person name="Zhou Y."/>
            <person name="Sheng Y."/>
            <person name="Liu T."/>
            <person name="Pan Y."/>
            <person name="Xia L."/>
            <person name="Li J."/>
            <person name="Zhao F."/>
            <person name="Cao W."/>
        </authorList>
    </citation>
    <scope>NUCLEOTIDE SEQUENCE</scope>
    <source>
        <strain evidence="1">Hyas-2018</strain>
    </source>
</reference>
<accession>A0ACB7RKL7</accession>
<protein>
    <submittedName>
        <fullName evidence="1">Uncharacterized protein</fullName>
    </submittedName>
</protein>
<evidence type="ECO:0000313" key="2">
    <source>
        <dbReference type="Proteomes" id="UP000821845"/>
    </source>
</evidence>
<dbReference type="EMBL" id="CM023489">
    <property type="protein sequence ID" value="KAH6921457.1"/>
    <property type="molecule type" value="Genomic_DNA"/>
</dbReference>
<keyword evidence="2" id="KW-1185">Reference proteome</keyword>
<dbReference type="Proteomes" id="UP000821845">
    <property type="component" value="Chromosome 9"/>
</dbReference>
<comment type="caution">
    <text evidence="1">The sequence shown here is derived from an EMBL/GenBank/DDBJ whole genome shotgun (WGS) entry which is preliminary data.</text>
</comment>
<evidence type="ECO:0000313" key="1">
    <source>
        <dbReference type="EMBL" id="KAH6921457.1"/>
    </source>
</evidence>
<name>A0ACB7RKL7_HYAAI</name>
<sequence>MRTCCVLRCRSGYQWTKEKVSLFALPSDPEMRSKWIQAIARPETAKFSFSSRHVRVCEKHFHPEDIVRYDEYVIQGTAVRLERHRSKPRPHAVPRIFESPELPKENSTRVPRPSRKRKPLGPSRELSGTQTSQILRTCGSEENAQPVIVEIVSKPPSARGCGDPVATDIVIKTEPPDASDDFLERACSDTCTQDGHEHECKMCHKIFNTCLHLLQHSVVHSKELQFMCMNCGAVFLHQEDKAKHEGMHTSRQLYWCVRCGESSPNETTFRQHILDHYGQPSFHCHLCPMLSLKATAYRTFTNPPWGTDLRLPALWSHISAQTFAFEAPQEPALCSTLPVSVLHQGLPKAIWYRGARENPYR</sequence>
<gene>
    <name evidence="1" type="ORF">HPB50_000605</name>
</gene>
<proteinExistence type="predicted"/>